<dbReference type="GO" id="GO:0016787">
    <property type="term" value="F:hydrolase activity"/>
    <property type="evidence" value="ECO:0007669"/>
    <property type="project" value="InterPro"/>
</dbReference>
<accession>A0A8S0V3Z8</accession>
<evidence type="ECO:0000313" key="3">
    <source>
        <dbReference type="Proteomes" id="UP000594638"/>
    </source>
</evidence>
<evidence type="ECO:0000259" key="1">
    <source>
        <dbReference type="Pfam" id="PF02230"/>
    </source>
</evidence>
<evidence type="ECO:0000313" key="2">
    <source>
        <dbReference type="EMBL" id="CAA3025427.1"/>
    </source>
</evidence>
<organism evidence="2 3">
    <name type="scientific">Olea europaea subsp. europaea</name>
    <dbReference type="NCBI Taxonomy" id="158383"/>
    <lineage>
        <taxon>Eukaryota</taxon>
        <taxon>Viridiplantae</taxon>
        <taxon>Streptophyta</taxon>
        <taxon>Embryophyta</taxon>
        <taxon>Tracheophyta</taxon>
        <taxon>Spermatophyta</taxon>
        <taxon>Magnoliopsida</taxon>
        <taxon>eudicotyledons</taxon>
        <taxon>Gunneridae</taxon>
        <taxon>Pentapetalae</taxon>
        <taxon>asterids</taxon>
        <taxon>lamiids</taxon>
        <taxon>Lamiales</taxon>
        <taxon>Oleaceae</taxon>
        <taxon>Oleeae</taxon>
        <taxon>Olea</taxon>
    </lineage>
</organism>
<dbReference type="PANTHER" id="PTHR46234">
    <property type="entry name" value="ALPHA/BETA-HYDROLASES SUPERFAMILY PROTEIN"/>
    <property type="match status" value="1"/>
</dbReference>
<dbReference type="SUPFAM" id="SSF53474">
    <property type="entry name" value="alpha/beta-Hydrolases"/>
    <property type="match status" value="1"/>
</dbReference>
<dbReference type="InterPro" id="IPR029058">
    <property type="entry name" value="AB_hydrolase_fold"/>
</dbReference>
<gene>
    <name evidence="2" type="ORF">OLEA9_A055122</name>
</gene>
<dbReference type="EMBL" id="CACTIH010009133">
    <property type="protein sequence ID" value="CAA3025427.1"/>
    <property type="molecule type" value="Genomic_DNA"/>
</dbReference>
<feature type="domain" description="Phospholipase/carboxylesterase/thioesterase" evidence="1">
    <location>
        <begin position="96"/>
        <end position="221"/>
    </location>
</feature>
<name>A0A8S0V3Z8_OLEEU</name>
<dbReference type="OrthoDB" id="2418081at2759"/>
<dbReference type="Pfam" id="PF02230">
    <property type="entry name" value="Abhydrolase_2"/>
    <property type="match status" value="1"/>
</dbReference>
<dbReference type="InterPro" id="IPR003140">
    <property type="entry name" value="PLipase/COase/thioEstase"/>
</dbReference>
<reference evidence="2 3" key="1">
    <citation type="submission" date="2019-12" db="EMBL/GenBank/DDBJ databases">
        <authorList>
            <person name="Alioto T."/>
            <person name="Alioto T."/>
            <person name="Gomez Garrido J."/>
        </authorList>
    </citation>
    <scope>NUCLEOTIDE SEQUENCE [LARGE SCALE GENOMIC DNA]</scope>
</reference>
<keyword evidence="3" id="KW-1185">Reference proteome</keyword>
<proteinExistence type="predicted"/>
<dbReference type="Gene3D" id="3.40.50.1820">
    <property type="entry name" value="alpha/beta hydrolase"/>
    <property type="match status" value="1"/>
</dbReference>
<dbReference type="Gramene" id="OE9A055122T1">
    <property type="protein sequence ID" value="OE9A055122C1"/>
    <property type="gene ID" value="OE9A055122"/>
</dbReference>
<dbReference type="AlphaFoldDB" id="A0A8S0V3Z8"/>
<comment type="caution">
    <text evidence="2">The sequence shown here is derived from an EMBL/GenBank/DDBJ whole genome shotgun (WGS) entry which is preliminary data.</text>
</comment>
<sequence>MHCKPYVSLKSLVHLILKAAKNSSEFKFFVDSFPCCSQLLESLPLPNVKWICPTAPSRPVTMLGRIPCNACLDASAAHIANLLSTEPSDVKLGIESFSMGAAIALYSATCFAHGKYGNGNPYPVTLRAVVDLSGWLPGAGNVRNRIAGSHEAARRAASLPILICHGFCDEVVPHAQGEKSFNALSLAGFHNLVFKPYDGFCRLSHYTVPNEMDDVYNWLNTRLGF</sequence>
<protein>
    <submittedName>
        <fullName evidence="2">Acyl- thioesterase 1 homolog 1-like</fullName>
    </submittedName>
</protein>
<dbReference type="Proteomes" id="UP000594638">
    <property type="component" value="Unassembled WGS sequence"/>
</dbReference>